<dbReference type="OrthoDB" id="781818at2759"/>
<dbReference type="GO" id="GO:0043161">
    <property type="term" value="P:proteasome-mediated ubiquitin-dependent protein catabolic process"/>
    <property type="evidence" value="ECO:0007669"/>
    <property type="project" value="TreeGrafter"/>
</dbReference>
<dbReference type="GO" id="GO:0006513">
    <property type="term" value="P:protein monoubiquitination"/>
    <property type="evidence" value="ECO:0007669"/>
    <property type="project" value="TreeGrafter"/>
</dbReference>
<dbReference type="Pfam" id="PF09814">
    <property type="entry name" value="HECT_2"/>
    <property type="match status" value="2"/>
</dbReference>
<dbReference type="AlphaFoldDB" id="A0A5N6QX89"/>
<name>A0A5N6QX89_9ROSI</name>
<dbReference type="GO" id="GO:0005634">
    <property type="term" value="C:nucleus"/>
    <property type="evidence" value="ECO:0007669"/>
    <property type="project" value="TreeGrafter"/>
</dbReference>
<gene>
    <name evidence="1" type="ORF">FH972_006908</name>
</gene>
<keyword evidence="2" id="KW-1185">Reference proteome</keyword>
<organism evidence="1 2">
    <name type="scientific">Carpinus fangiana</name>
    <dbReference type="NCBI Taxonomy" id="176857"/>
    <lineage>
        <taxon>Eukaryota</taxon>
        <taxon>Viridiplantae</taxon>
        <taxon>Streptophyta</taxon>
        <taxon>Embryophyta</taxon>
        <taxon>Tracheophyta</taxon>
        <taxon>Spermatophyta</taxon>
        <taxon>Magnoliopsida</taxon>
        <taxon>eudicotyledons</taxon>
        <taxon>Gunneridae</taxon>
        <taxon>Pentapetalae</taxon>
        <taxon>rosids</taxon>
        <taxon>fabids</taxon>
        <taxon>Fagales</taxon>
        <taxon>Betulaceae</taxon>
        <taxon>Carpinus</taxon>
    </lineage>
</organism>
<dbReference type="GO" id="GO:0005829">
    <property type="term" value="C:cytosol"/>
    <property type="evidence" value="ECO:0007669"/>
    <property type="project" value="TreeGrafter"/>
</dbReference>
<dbReference type="PANTHER" id="PTHR31531:SF2">
    <property type="entry name" value="E3 UBIQUITIN-PROTEIN LIGASE E3D"/>
    <property type="match status" value="1"/>
</dbReference>
<dbReference type="EMBL" id="CM017322">
    <property type="protein sequence ID" value="KAE8010542.1"/>
    <property type="molecule type" value="Genomic_DNA"/>
</dbReference>
<evidence type="ECO:0000313" key="2">
    <source>
        <dbReference type="Proteomes" id="UP000327013"/>
    </source>
</evidence>
<dbReference type="InterPro" id="IPR019193">
    <property type="entry name" value="UBQ-conj_enz_E2-bd_prot"/>
</dbReference>
<accession>A0A5N6QX89</accession>
<evidence type="ECO:0000313" key="1">
    <source>
        <dbReference type="EMBL" id="KAE8010542.1"/>
    </source>
</evidence>
<protein>
    <recommendedName>
        <fullName evidence="3">Ubiquitin-conjugating enzyme E2C-binding protein</fullName>
    </recommendedName>
</protein>
<dbReference type="PANTHER" id="PTHR31531">
    <property type="entry name" value="E3 UBIQUITIN-PROTEIN LIGASE E3D FAMILY MEMBER"/>
    <property type="match status" value="1"/>
</dbReference>
<dbReference type="GO" id="GO:0051865">
    <property type="term" value="P:protein autoubiquitination"/>
    <property type="evidence" value="ECO:0007669"/>
    <property type="project" value="TreeGrafter"/>
</dbReference>
<dbReference type="GO" id="GO:0061630">
    <property type="term" value="F:ubiquitin protein ligase activity"/>
    <property type="evidence" value="ECO:0007669"/>
    <property type="project" value="TreeGrafter"/>
</dbReference>
<proteinExistence type="predicted"/>
<dbReference type="GO" id="GO:0031624">
    <property type="term" value="F:ubiquitin conjugating enzyme binding"/>
    <property type="evidence" value="ECO:0007669"/>
    <property type="project" value="TreeGrafter"/>
</dbReference>
<dbReference type="GO" id="GO:0000151">
    <property type="term" value="C:ubiquitin ligase complex"/>
    <property type="evidence" value="ECO:0007669"/>
    <property type="project" value="TreeGrafter"/>
</dbReference>
<dbReference type="Proteomes" id="UP000327013">
    <property type="component" value="Chromosome 2"/>
</dbReference>
<sequence>MSTENPRKWRFTWEAQSHVPNLRLFIFDSYTRPSVQCQNLKVHLNPSQSLVLVSWFEELEVSLRVPTPRVLVDPESPVSFRAFDDHIEVKLVLLLPVDHPIVSSFDSVLNLSEGRENAVFDALKPLEMDSDLKSLSSSGGVHFYCRSCSFKLTKSPLRHFVEMPSVDWREVADNWFGTCCCSFGGISEKLVTGYAKSYTCAEGICQLSFTTLTLCKDDLVEWKSRDQVGCQPSDSGADINGDNGFGEASLDSRSQCGGVITCDDPSEETQASDREKFMHFKNENIAGKFRCGVNEEETNDDASSCLLPESDLPKNVPSAPGCCDHEKSHVLNHIDEDHTHHVSETKETKANQKCLLNGFLGNVFMVRSFNRSVDVEWIEYVCPQCSSLLGAYPYGNGYAPVDSGVRLFKCYISTCMPVGGSGDLFRAYTLERMFTNQLLESAKDESSYRTVVKDVKTKSPLLQIVLLNPNSWSCAGYCVDAESDTGPVSSMYLHPVIKVLFSDCSNSTESQSRMIEEWETKNLADEVFMLTRQLKELIKSLVSRKDLLPASYSCLQGLSLSSMRR</sequence>
<dbReference type="GO" id="GO:0000209">
    <property type="term" value="P:protein polyubiquitination"/>
    <property type="evidence" value="ECO:0007669"/>
    <property type="project" value="TreeGrafter"/>
</dbReference>
<reference evidence="1 2" key="1">
    <citation type="submission" date="2019-06" db="EMBL/GenBank/DDBJ databases">
        <title>A chromosomal-level reference genome of Carpinus fangiana (Coryloideae, Betulaceae).</title>
        <authorList>
            <person name="Yang X."/>
            <person name="Wang Z."/>
            <person name="Zhang L."/>
            <person name="Hao G."/>
            <person name="Liu J."/>
            <person name="Yang Y."/>
        </authorList>
    </citation>
    <scope>NUCLEOTIDE SEQUENCE [LARGE SCALE GENOMIC DNA]</scope>
    <source>
        <strain evidence="1">Cfa_2016G</strain>
        <tissue evidence="1">Leaf</tissue>
    </source>
</reference>
<evidence type="ECO:0008006" key="3">
    <source>
        <dbReference type="Google" id="ProtNLM"/>
    </source>
</evidence>
<dbReference type="GO" id="GO:0030332">
    <property type="term" value="F:cyclin binding"/>
    <property type="evidence" value="ECO:0007669"/>
    <property type="project" value="TreeGrafter"/>
</dbReference>